<gene>
    <name evidence="1" type="ORF">DY000_02046933</name>
</gene>
<dbReference type="EMBL" id="QGKV02000297">
    <property type="protein sequence ID" value="KAF3607710.1"/>
    <property type="molecule type" value="Genomic_DNA"/>
</dbReference>
<name>A0ABQ7EWS3_BRACR</name>
<comment type="caution">
    <text evidence="1">The sequence shown here is derived from an EMBL/GenBank/DDBJ whole genome shotgun (WGS) entry which is preliminary data.</text>
</comment>
<sequence length="207" mass="23047">MKTRASQFQVEYGNLKDAFNSLGDFRECRGSGGSLWKMRADDYVFEREIELMKGGMKDHAHAETLISPIDGKIQGFWDPIPVSPDTVETTTDFAGDLSTGGFLSGIEGRSISRMRSFTQVTFESSPASSFAASLAPKTLQLVVECPRDWWNSQKGRSISRMRSFTQVTFESSPASSFAASLAPKTLQLVVECPRDWWNSQKVFSSYP</sequence>
<reference evidence="1 2" key="1">
    <citation type="journal article" date="2020" name="BMC Genomics">
        <title>Intraspecific diversification of the crop wild relative Brassica cretica Lam. using demographic model selection.</title>
        <authorList>
            <person name="Kioukis A."/>
            <person name="Michalopoulou V.A."/>
            <person name="Briers L."/>
            <person name="Pirintsos S."/>
            <person name="Studholme D.J."/>
            <person name="Pavlidis P."/>
            <person name="Sarris P.F."/>
        </authorList>
    </citation>
    <scope>NUCLEOTIDE SEQUENCE [LARGE SCALE GENOMIC DNA]</scope>
    <source>
        <strain evidence="2">cv. PFS-1207/04</strain>
    </source>
</reference>
<organism evidence="1 2">
    <name type="scientific">Brassica cretica</name>
    <name type="common">Mustard</name>
    <dbReference type="NCBI Taxonomy" id="69181"/>
    <lineage>
        <taxon>Eukaryota</taxon>
        <taxon>Viridiplantae</taxon>
        <taxon>Streptophyta</taxon>
        <taxon>Embryophyta</taxon>
        <taxon>Tracheophyta</taxon>
        <taxon>Spermatophyta</taxon>
        <taxon>Magnoliopsida</taxon>
        <taxon>eudicotyledons</taxon>
        <taxon>Gunneridae</taxon>
        <taxon>Pentapetalae</taxon>
        <taxon>rosids</taxon>
        <taxon>malvids</taxon>
        <taxon>Brassicales</taxon>
        <taxon>Brassicaceae</taxon>
        <taxon>Brassiceae</taxon>
        <taxon>Brassica</taxon>
    </lineage>
</organism>
<protein>
    <submittedName>
        <fullName evidence="1">Uncharacterized protein</fullName>
    </submittedName>
</protein>
<evidence type="ECO:0000313" key="1">
    <source>
        <dbReference type="EMBL" id="KAF3607710.1"/>
    </source>
</evidence>
<evidence type="ECO:0000313" key="2">
    <source>
        <dbReference type="Proteomes" id="UP000266723"/>
    </source>
</evidence>
<dbReference type="Proteomes" id="UP000266723">
    <property type="component" value="Unassembled WGS sequence"/>
</dbReference>
<proteinExistence type="predicted"/>
<keyword evidence="2" id="KW-1185">Reference proteome</keyword>
<accession>A0ABQ7EWS3</accession>